<feature type="coiled-coil region" evidence="1">
    <location>
        <begin position="9"/>
        <end position="36"/>
    </location>
</feature>
<dbReference type="AlphaFoldDB" id="A0A5S9IM89"/>
<evidence type="ECO:0000313" key="3">
    <source>
        <dbReference type="Proteomes" id="UP000326354"/>
    </source>
</evidence>
<organism evidence="2 3">
    <name type="scientific">Uabimicrobium amorphum</name>
    <dbReference type="NCBI Taxonomy" id="2596890"/>
    <lineage>
        <taxon>Bacteria</taxon>
        <taxon>Pseudomonadati</taxon>
        <taxon>Planctomycetota</taxon>
        <taxon>Candidatus Uabimicrobiia</taxon>
        <taxon>Candidatus Uabimicrobiales</taxon>
        <taxon>Candidatus Uabimicrobiaceae</taxon>
        <taxon>Candidatus Uabimicrobium</taxon>
    </lineage>
</organism>
<keyword evidence="3" id="KW-1185">Reference proteome</keyword>
<name>A0A5S9IM89_UABAM</name>
<dbReference type="PANTHER" id="PTHR39180:SF2">
    <property type="entry name" value="DUF1641 DOMAIN-CONTAINING PROTEIN"/>
    <property type="match status" value="1"/>
</dbReference>
<dbReference type="KEGG" id="uam:UABAM_02671"/>
<protein>
    <recommendedName>
        <fullName evidence="4">DUF1641 domain-containing protein</fullName>
    </recommendedName>
</protein>
<gene>
    <name evidence="2" type="ORF">UABAM_02671</name>
</gene>
<dbReference type="Pfam" id="PF07849">
    <property type="entry name" value="DUF1641"/>
    <property type="match status" value="1"/>
</dbReference>
<dbReference type="OrthoDB" id="285411at2"/>
<evidence type="ECO:0008006" key="4">
    <source>
        <dbReference type="Google" id="ProtNLM"/>
    </source>
</evidence>
<accession>A0A5S9IM89</accession>
<keyword evidence="1" id="KW-0175">Coiled coil</keyword>
<evidence type="ECO:0000313" key="2">
    <source>
        <dbReference type="EMBL" id="BBM84314.1"/>
    </source>
</evidence>
<proteinExistence type="predicted"/>
<sequence length="235" mass="26575">MEQENTEVLNKILQKIESLEKSIEKVETSVQQLQGITGMFSDSIDEHYQRTKEKGIDLEERVSVSLQLAEKITKRETANLLLENIDHINQLPQLVAMFADFLDEFYRENLRDIDVIDNLKRGLQIMIELTNPDTAKIISTVFDEEKGLIKELSALLDSPEFRALMKSGVLNPQTVKVIASMGESLVDCQDDVEKLTVIKGVGALFNSDIRRSMGFLVAFAKHFGKNLANDRSSEE</sequence>
<dbReference type="PANTHER" id="PTHR39180">
    <property type="match status" value="1"/>
</dbReference>
<dbReference type="Proteomes" id="UP000326354">
    <property type="component" value="Chromosome"/>
</dbReference>
<dbReference type="InterPro" id="IPR012440">
    <property type="entry name" value="DUF1641"/>
</dbReference>
<reference evidence="2 3" key="1">
    <citation type="submission" date="2019-08" db="EMBL/GenBank/DDBJ databases">
        <title>Complete genome sequence of Candidatus Uab amorphum.</title>
        <authorList>
            <person name="Shiratori T."/>
            <person name="Suzuki S."/>
            <person name="Kakizawa Y."/>
            <person name="Ishida K."/>
        </authorList>
    </citation>
    <scope>NUCLEOTIDE SEQUENCE [LARGE SCALE GENOMIC DNA]</scope>
    <source>
        <strain evidence="2 3">SRT547</strain>
    </source>
</reference>
<evidence type="ECO:0000256" key="1">
    <source>
        <dbReference type="SAM" id="Coils"/>
    </source>
</evidence>
<dbReference type="EMBL" id="AP019860">
    <property type="protein sequence ID" value="BBM84314.1"/>
    <property type="molecule type" value="Genomic_DNA"/>
</dbReference>
<dbReference type="RefSeq" id="WP_151968476.1">
    <property type="nucleotide sequence ID" value="NZ_AP019860.1"/>
</dbReference>